<evidence type="ECO:0000313" key="3">
    <source>
        <dbReference type="Proteomes" id="UP000050525"/>
    </source>
</evidence>
<gene>
    <name evidence="2" type="ORF">Y1Q_0019515</name>
</gene>
<organism evidence="2 3">
    <name type="scientific">Alligator mississippiensis</name>
    <name type="common">American alligator</name>
    <dbReference type="NCBI Taxonomy" id="8496"/>
    <lineage>
        <taxon>Eukaryota</taxon>
        <taxon>Metazoa</taxon>
        <taxon>Chordata</taxon>
        <taxon>Craniata</taxon>
        <taxon>Vertebrata</taxon>
        <taxon>Euteleostomi</taxon>
        <taxon>Archelosauria</taxon>
        <taxon>Archosauria</taxon>
        <taxon>Crocodylia</taxon>
        <taxon>Alligatoridae</taxon>
        <taxon>Alligatorinae</taxon>
        <taxon>Alligator</taxon>
    </lineage>
</organism>
<dbReference type="AlphaFoldDB" id="A0A151NMK9"/>
<feature type="region of interest" description="Disordered" evidence="1">
    <location>
        <begin position="46"/>
        <end position="67"/>
    </location>
</feature>
<reference evidence="2 3" key="1">
    <citation type="journal article" date="2012" name="Genome Biol.">
        <title>Sequencing three crocodilian genomes to illuminate the evolution of archosaurs and amniotes.</title>
        <authorList>
            <person name="St John J.A."/>
            <person name="Braun E.L."/>
            <person name="Isberg S.R."/>
            <person name="Miles L.G."/>
            <person name="Chong A.Y."/>
            <person name="Gongora J."/>
            <person name="Dalzell P."/>
            <person name="Moran C."/>
            <person name="Bed'hom B."/>
            <person name="Abzhanov A."/>
            <person name="Burgess S.C."/>
            <person name="Cooksey A.M."/>
            <person name="Castoe T.A."/>
            <person name="Crawford N.G."/>
            <person name="Densmore L.D."/>
            <person name="Drew J.C."/>
            <person name="Edwards S.V."/>
            <person name="Faircloth B.C."/>
            <person name="Fujita M.K."/>
            <person name="Greenwold M.J."/>
            <person name="Hoffmann F.G."/>
            <person name="Howard J.M."/>
            <person name="Iguchi T."/>
            <person name="Janes D.E."/>
            <person name="Khan S.Y."/>
            <person name="Kohno S."/>
            <person name="de Koning A.J."/>
            <person name="Lance S.L."/>
            <person name="McCarthy F.M."/>
            <person name="McCormack J.E."/>
            <person name="Merchant M.E."/>
            <person name="Peterson D.G."/>
            <person name="Pollock D.D."/>
            <person name="Pourmand N."/>
            <person name="Raney B.J."/>
            <person name="Roessler K.A."/>
            <person name="Sanford J.R."/>
            <person name="Sawyer R.H."/>
            <person name="Schmidt C.J."/>
            <person name="Triplett E.W."/>
            <person name="Tuberville T.D."/>
            <person name="Venegas-Anaya M."/>
            <person name="Howard J.T."/>
            <person name="Jarvis E.D."/>
            <person name="Guillette L.J.Jr."/>
            <person name="Glenn T.C."/>
            <person name="Green R.E."/>
            <person name="Ray D.A."/>
        </authorList>
    </citation>
    <scope>NUCLEOTIDE SEQUENCE [LARGE SCALE GENOMIC DNA]</scope>
    <source>
        <strain evidence="2">KSC_2009_1</strain>
    </source>
</reference>
<evidence type="ECO:0000313" key="2">
    <source>
        <dbReference type="EMBL" id="KYO38051.1"/>
    </source>
</evidence>
<name>A0A151NMK9_ALLMI</name>
<evidence type="ECO:0000256" key="1">
    <source>
        <dbReference type="SAM" id="MobiDB-lite"/>
    </source>
</evidence>
<dbReference type="EMBL" id="AKHW03002540">
    <property type="protein sequence ID" value="KYO38051.1"/>
    <property type="molecule type" value="Genomic_DNA"/>
</dbReference>
<keyword evidence="3" id="KW-1185">Reference proteome</keyword>
<protein>
    <submittedName>
        <fullName evidence="2">Uncharacterized protein</fullName>
    </submittedName>
</protein>
<comment type="caution">
    <text evidence="2">The sequence shown here is derived from an EMBL/GenBank/DDBJ whole genome shotgun (WGS) entry which is preliminary data.</text>
</comment>
<sequence>MPVAAVCPNSSRKSVLLGGYWGPPAPPPSAPASIGVVVGRDSLQGELQQPTNKPHPQGIREETGSSHCWPLKGEGPEEVRVTFPGNLFFYTSSGLMPTSPDQHRASGLESLTLSRRPESVDKKNKLMFCLTRTCAEGQLERLLPLPFAAESKSTSGERFAQRFRIVFEDIPATQCQSFIHDKDLRN</sequence>
<accession>A0A151NMK9</accession>
<proteinExistence type="predicted"/>
<dbReference type="Proteomes" id="UP000050525">
    <property type="component" value="Unassembled WGS sequence"/>
</dbReference>